<dbReference type="InterPro" id="IPR013128">
    <property type="entry name" value="Peptidase_C1A"/>
</dbReference>
<dbReference type="GO" id="GO:0006508">
    <property type="term" value="P:proteolysis"/>
    <property type="evidence" value="ECO:0007669"/>
    <property type="project" value="InterPro"/>
</dbReference>
<protein>
    <recommendedName>
        <fullName evidence="5">Peptidase C1A papain C-terminal domain-containing protein</fullName>
    </recommendedName>
</protein>
<proteinExistence type="inferred from homology"/>
<keyword evidence="2" id="KW-0865">Zymogen</keyword>
<dbReference type="SMART" id="SM00645">
    <property type="entry name" value="Pept_C1"/>
    <property type="match status" value="1"/>
</dbReference>
<organism evidence="6 7">
    <name type="scientific">Aphanomyces invadans</name>
    <dbReference type="NCBI Taxonomy" id="157072"/>
    <lineage>
        <taxon>Eukaryota</taxon>
        <taxon>Sar</taxon>
        <taxon>Stramenopiles</taxon>
        <taxon>Oomycota</taxon>
        <taxon>Saprolegniomycetes</taxon>
        <taxon>Saprolegniales</taxon>
        <taxon>Verrucalvaceae</taxon>
        <taxon>Aphanomyces</taxon>
    </lineage>
</organism>
<dbReference type="GO" id="GO:0008234">
    <property type="term" value="F:cysteine-type peptidase activity"/>
    <property type="evidence" value="ECO:0007669"/>
    <property type="project" value="InterPro"/>
</dbReference>
<feature type="region of interest" description="Disordered" evidence="3">
    <location>
        <begin position="428"/>
        <end position="449"/>
    </location>
</feature>
<dbReference type="VEuPathDB" id="FungiDB:H310_00009"/>
<evidence type="ECO:0000256" key="2">
    <source>
        <dbReference type="ARBA" id="ARBA00023145"/>
    </source>
</evidence>
<evidence type="ECO:0000256" key="4">
    <source>
        <dbReference type="SAM" id="SignalP"/>
    </source>
</evidence>
<dbReference type="Gene3D" id="3.90.70.10">
    <property type="entry name" value="Cysteine proteinases"/>
    <property type="match status" value="1"/>
</dbReference>
<evidence type="ECO:0000313" key="7">
    <source>
        <dbReference type="Proteomes" id="UP000285060"/>
    </source>
</evidence>
<dbReference type="FunFam" id="3.90.70.10:FF:000117">
    <property type="entry name" value="Probable papain cysteine protease"/>
    <property type="match status" value="1"/>
</dbReference>
<evidence type="ECO:0000313" key="6">
    <source>
        <dbReference type="EMBL" id="RHY33335.1"/>
    </source>
</evidence>
<dbReference type="Pfam" id="PF00112">
    <property type="entry name" value="Peptidase_C1"/>
    <property type="match status" value="1"/>
</dbReference>
<accession>A0A3R6W229</accession>
<dbReference type="InterPro" id="IPR038765">
    <property type="entry name" value="Papain-like_cys_pep_sf"/>
</dbReference>
<keyword evidence="4" id="KW-0732">Signal</keyword>
<dbReference type="AlphaFoldDB" id="A0A3R6W229"/>
<dbReference type="EMBL" id="QUSY01000080">
    <property type="protein sequence ID" value="RHY33335.1"/>
    <property type="molecule type" value="Genomic_DNA"/>
</dbReference>
<dbReference type="InterPro" id="IPR000668">
    <property type="entry name" value="Peptidase_C1A_C"/>
</dbReference>
<dbReference type="Proteomes" id="UP000285060">
    <property type="component" value="Unassembled WGS sequence"/>
</dbReference>
<comment type="similarity">
    <text evidence="1">Belongs to the peptidase C1 family.</text>
</comment>
<evidence type="ECO:0000256" key="3">
    <source>
        <dbReference type="SAM" id="MobiDB-lite"/>
    </source>
</evidence>
<comment type="caution">
    <text evidence="6">The sequence shown here is derived from an EMBL/GenBank/DDBJ whole genome shotgun (WGS) entry which is preliminary data.</text>
</comment>
<feature type="chain" id="PRO_5018735650" description="Peptidase C1A papain C-terminal domain-containing protein" evidence="4">
    <location>
        <begin position="17"/>
        <end position="653"/>
    </location>
</feature>
<dbReference type="PANTHER" id="PTHR12411">
    <property type="entry name" value="CYSTEINE PROTEASE FAMILY C1-RELATED"/>
    <property type="match status" value="1"/>
</dbReference>
<keyword evidence="7" id="KW-1185">Reference proteome</keyword>
<name>A0A3R6W229_9STRA</name>
<reference evidence="6 7" key="1">
    <citation type="submission" date="2018-08" db="EMBL/GenBank/DDBJ databases">
        <title>Aphanomyces genome sequencing and annotation.</title>
        <authorList>
            <person name="Minardi D."/>
            <person name="Oidtmann B."/>
            <person name="Van Der Giezen M."/>
            <person name="Studholme D.J."/>
        </authorList>
    </citation>
    <scope>NUCLEOTIDE SEQUENCE [LARGE SCALE GENOMIC DNA]</scope>
    <source>
        <strain evidence="6 7">NJM0002</strain>
    </source>
</reference>
<evidence type="ECO:0000256" key="1">
    <source>
        <dbReference type="ARBA" id="ARBA00008455"/>
    </source>
</evidence>
<feature type="domain" description="Peptidase C1A papain C-terminal" evidence="5">
    <location>
        <begin position="58"/>
        <end position="308"/>
    </location>
</feature>
<sequence length="653" mass="71604">MWGLLVSIAVLDGVMSGEVRNEHGIGCKCMRTTTGREALHPMSGDSSGDNLVPSTNRLPLSLDWCKDGYCVPSWNQHIPSYCGSCYVHGALASVQDRIKIMNAKRGFTGPDVMLGRQSFLNCAYGHGLGEGCAGGEPGDVFEFMKRYGLPDETCLPYNATDFTKYTWTANGTCPPEGFCMNCMYTTESPATPVCFAVTKVVRYKVTEYGYIRGEDAMMAELLNGPITCGIAAAIDFMENYTAGIYIDRSNAVDLDHDVEIVGWGVADDGTKFWHVRNSWGSYWGENGFFRIVRGVNNLGIESDCVYAVPDVTMEDMVWSETAVYGGSLYGLRPLHGGNDATRLFLLTPKWLVYFRHTTKQDLLGEERERVPLFTITKYSYIEITLDTPGKTLLMRTSKSEAMSSQHWVTVIEKQRQLLLNPNAIKASKPAPAKASLQLPSSSHPEEKPDQRRVAMVVLVDDYTERDEFVVAKSVEFGSQINLGLVKQGGACIIVLDDGAIARIGTQALMGSWDANETCWVECLGSSTWTEVEVSVVCQVVKQNPMPMTSLSSVPTNSSKSKEWIRMAEEGGERRSQTGQVVTVHGFSIGASFGYLLMAMLVHFMLGVQGFHWSHKACLTAGAALAISTIMNSTNAKSSRCGDAALAVLFTCFL</sequence>
<feature type="signal peptide" evidence="4">
    <location>
        <begin position="1"/>
        <end position="16"/>
    </location>
</feature>
<gene>
    <name evidence="6" type="ORF">DYB32_001717</name>
</gene>
<evidence type="ECO:0000259" key="5">
    <source>
        <dbReference type="SMART" id="SM00645"/>
    </source>
</evidence>
<dbReference type="SUPFAM" id="SSF54001">
    <property type="entry name" value="Cysteine proteinases"/>
    <property type="match status" value="1"/>
</dbReference>